<dbReference type="Proteomes" id="UP000660680">
    <property type="component" value="Unassembled WGS sequence"/>
</dbReference>
<dbReference type="InterPro" id="IPR010982">
    <property type="entry name" value="Lambda_DNA-bd_dom_sf"/>
</dbReference>
<protein>
    <recommendedName>
        <fullName evidence="1">HTH cro/C1-type domain-containing protein</fullName>
    </recommendedName>
</protein>
<dbReference type="PROSITE" id="PS50943">
    <property type="entry name" value="HTH_CROC1"/>
    <property type="match status" value="1"/>
</dbReference>
<organism evidence="2 3">
    <name type="scientific">Actinokineospora fastidiosa</name>
    <dbReference type="NCBI Taxonomy" id="1816"/>
    <lineage>
        <taxon>Bacteria</taxon>
        <taxon>Bacillati</taxon>
        <taxon>Actinomycetota</taxon>
        <taxon>Actinomycetes</taxon>
        <taxon>Pseudonocardiales</taxon>
        <taxon>Pseudonocardiaceae</taxon>
        <taxon>Actinokineospora</taxon>
    </lineage>
</organism>
<dbReference type="Gene3D" id="1.10.260.40">
    <property type="entry name" value="lambda repressor-like DNA-binding domains"/>
    <property type="match status" value="1"/>
</dbReference>
<keyword evidence="3" id="KW-1185">Reference proteome</keyword>
<reference evidence="2" key="2">
    <citation type="submission" date="2020-09" db="EMBL/GenBank/DDBJ databases">
        <authorList>
            <person name="Sun Q."/>
            <person name="Ohkuma M."/>
        </authorList>
    </citation>
    <scope>NUCLEOTIDE SEQUENCE</scope>
    <source>
        <strain evidence="2">JCM 3276</strain>
    </source>
</reference>
<dbReference type="SMART" id="SM00530">
    <property type="entry name" value="HTH_XRE"/>
    <property type="match status" value="1"/>
</dbReference>
<gene>
    <name evidence="2" type="ORF">GCM10010171_34260</name>
</gene>
<evidence type="ECO:0000313" key="2">
    <source>
        <dbReference type="EMBL" id="GGS36589.1"/>
    </source>
</evidence>
<proteinExistence type="predicted"/>
<dbReference type="SUPFAM" id="SSF47413">
    <property type="entry name" value="lambda repressor-like DNA-binding domains"/>
    <property type="match status" value="1"/>
</dbReference>
<dbReference type="CDD" id="cd00093">
    <property type="entry name" value="HTH_XRE"/>
    <property type="match status" value="1"/>
</dbReference>
<evidence type="ECO:0000259" key="1">
    <source>
        <dbReference type="PROSITE" id="PS50943"/>
    </source>
</evidence>
<sequence>MFATNSNIKAASVSPFAPAPRCEIINDMDGREDDTHWPLGPALRRARNAAGLSQAKAAKRAGVSRALWQQLESGERPDGRPLRPKPVSLTLVARSLDLDPRQVLQLAGLDPTSYDPSRAGRPVASTAEVHELLDMVTEVQRQAVVELLRTMVDPTGGMAYKQLPRSDA</sequence>
<dbReference type="GO" id="GO:0003677">
    <property type="term" value="F:DNA binding"/>
    <property type="evidence" value="ECO:0007669"/>
    <property type="project" value="InterPro"/>
</dbReference>
<dbReference type="Pfam" id="PF13560">
    <property type="entry name" value="HTH_31"/>
    <property type="match status" value="1"/>
</dbReference>
<dbReference type="EMBL" id="BMRB01000002">
    <property type="protein sequence ID" value="GGS36589.1"/>
    <property type="molecule type" value="Genomic_DNA"/>
</dbReference>
<feature type="domain" description="HTH cro/C1-type" evidence="1">
    <location>
        <begin position="43"/>
        <end position="103"/>
    </location>
</feature>
<dbReference type="InterPro" id="IPR001387">
    <property type="entry name" value="Cro/C1-type_HTH"/>
</dbReference>
<comment type="caution">
    <text evidence="2">The sequence shown here is derived from an EMBL/GenBank/DDBJ whole genome shotgun (WGS) entry which is preliminary data.</text>
</comment>
<reference evidence="2" key="1">
    <citation type="journal article" date="2014" name="Int. J. Syst. Evol. Microbiol.">
        <title>Complete genome sequence of Corynebacterium casei LMG S-19264T (=DSM 44701T), isolated from a smear-ripened cheese.</title>
        <authorList>
            <consortium name="US DOE Joint Genome Institute (JGI-PGF)"/>
            <person name="Walter F."/>
            <person name="Albersmeier A."/>
            <person name="Kalinowski J."/>
            <person name="Ruckert C."/>
        </authorList>
    </citation>
    <scope>NUCLEOTIDE SEQUENCE</scope>
    <source>
        <strain evidence="2">JCM 3276</strain>
    </source>
</reference>
<dbReference type="AlphaFoldDB" id="A0A918GGQ5"/>
<accession>A0A918GGQ5</accession>
<evidence type="ECO:0000313" key="3">
    <source>
        <dbReference type="Proteomes" id="UP000660680"/>
    </source>
</evidence>
<name>A0A918GGQ5_9PSEU</name>